<protein>
    <submittedName>
        <fullName evidence="2">Uncharacterized protein</fullName>
    </submittedName>
</protein>
<keyword evidence="1" id="KW-0472">Membrane</keyword>
<dbReference type="RefSeq" id="WP_158040393.1">
    <property type="nucleotide sequence ID" value="NZ_JACCFV010000001.1"/>
</dbReference>
<evidence type="ECO:0000313" key="2">
    <source>
        <dbReference type="EMBL" id="KAB1653413.1"/>
    </source>
</evidence>
<feature type="transmembrane region" description="Helical" evidence="1">
    <location>
        <begin position="405"/>
        <end position="423"/>
    </location>
</feature>
<feature type="transmembrane region" description="Helical" evidence="1">
    <location>
        <begin position="480"/>
        <end position="498"/>
    </location>
</feature>
<keyword evidence="4" id="KW-1185">Reference proteome</keyword>
<feature type="transmembrane region" description="Helical" evidence="1">
    <location>
        <begin position="150"/>
        <end position="170"/>
    </location>
</feature>
<reference evidence="2 4" key="1">
    <citation type="submission" date="2019-09" db="EMBL/GenBank/DDBJ databases">
        <title>Phylogeny of genus Pseudoclavibacter and closely related genus.</title>
        <authorList>
            <person name="Li Y."/>
        </authorList>
    </citation>
    <scope>NUCLEOTIDE SEQUENCE [LARGE SCALE GENOMIC DNA]</scope>
    <source>
        <strain evidence="2 4">DSM 23821</strain>
    </source>
</reference>
<feature type="transmembrane region" description="Helical" evidence="1">
    <location>
        <begin position="177"/>
        <end position="195"/>
    </location>
</feature>
<dbReference type="AlphaFoldDB" id="A0A7J5BNC2"/>
<feature type="transmembrane region" description="Helical" evidence="1">
    <location>
        <begin position="65"/>
        <end position="84"/>
    </location>
</feature>
<feature type="transmembrane region" description="Helical" evidence="1">
    <location>
        <begin position="457"/>
        <end position="473"/>
    </location>
</feature>
<evidence type="ECO:0000313" key="3">
    <source>
        <dbReference type="EMBL" id="KAB1657223.1"/>
    </source>
</evidence>
<feature type="transmembrane region" description="Helical" evidence="1">
    <location>
        <begin position="227"/>
        <end position="244"/>
    </location>
</feature>
<feature type="transmembrane region" description="Helical" evidence="1">
    <location>
        <begin position="313"/>
        <end position="332"/>
    </location>
</feature>
<keyword evidence="1" id="KW-0812">Transmembrane</keyword>
<feature type="transmembrane region" description="Helical" evidence="1">
    <location>
        <begin position="115"/>
        <end position="144"/>
    </location>
</feature>
<gene>
    <name evidence="3" type="ORF">F8O01_08190</name>
    <name evidence="2" type="ORF">F8O01_15155</name>
</gene>
<feature type="transmembrane region" description="Helical" evidence="1">
    <location>
        <begin position="26"/>
        <end position="53"/>
    </location>
</feature>
<dbReference type="EMBL" id="WBJZ01000023">
    <property type="protein sequence ID" value="KAB1653413.1"/>
    <property type="molecule type" value="Genomic_DNA"/>
</dbReference>
<organism evidence="2 4">
    <name type="scientific">Pseudoclavibacter chungangensis</name>
    <dbReference type="NCBI Taxonomy" id="587635"/>
    <lineage>
        <taxon>Bacteria</taxon>
        <taxon>Bacillati</taxon>
        <taxon>Actinomycetota</taxon>
        <taxon>Actinomycetes</taxon>
        <taxon>Micrococcales</taxon>
        <taxon>Microbacteriaceae</taxon>
        <taxon>Pseudoclavibacter</taxon>
    </lineage>
</organism>
<evidence type="ECO:0000313" key="4">
    <source>
        <dbReference type="Proteomes" id="UP000467240"/>
    </source>
</evidence>
<accession>A0A7J5BNC2</accession>
<name>A0A7J5BNC2_9MICO</name>
<feature type="transmembrane region" description="Helical" evidence="1">
    <location>
        <begin position="378"/>
        <end position="399"/>
    </location>
</feature>
<dbReference type="OrthoDB" id="5126550at2"/>
<keyword evidence="1" id="KW-1133">Transmembrane helix</keyword>
<comment type="caution">
    <text evidence="2">The sequence shown here is derived from an EMBL/GenBank/DDBJ whole genome shotgun (WGS) entry which is preliminary data.</text>
</comment>
<dbReference type="EMBL" id="WBJZ01000009">
    <property type="protein sequence ID" value="KAB1657223.1"/>
    <property type="molecule type" value="Genomic_DNA"/>
</dbReference>
<dbReference type="Proteomes" id="UP000467240">
    <property type="component" value="Unassembled WGS sequence"/>
</dbReference>
<sequence length="501" mass="49601">MRDAGRLRSIATVVRRRERARGGSDVAVTAYGAVLAALVVGVPVLRAVVLALAEQPVAASLATSGAAGIVGIVTIVVLAGAAALGPVRGPAVTTPTIAWIVASGPLPRRAVLGRAVTTAAIALSAALTVVVALVATALVLAGVWTPSGAATVLVGTLLVGVVAAVTWLIGQRLPPRGAQLAPCAIAALGLLGLAFEPVRRLLPWGALETLWRSAGAAGEPAWLDPTIALAVAAVIGAVAIPWLLDGLAGPELVRQAARWERVGTAVGALDGAGAVGELRASPTIGRTWRAVLPVPRPFVIPLADAIGAARRPVVALTGVLVLVASGLLLALAPAGPPVWMLVGLGALIGQTSLATGLRDAGSTLLGPPVFGGPPLRALAAHATWPFVAGTIVIAATALVTGGPSWHLVDALAVAACATGAIAMESVKGPLPVALLAPVPTAFGDVSVFAVAAWQLDGPILVLASGAIGGALATSDPRLGACAMLAGALLTVAVVAWRVRVP</sequence>
<evidence type="ECO:0000256" key="1">
    <source>
        <dbReference type="SAM" id="Phobius"/>
    </source>
</evidence>
<proteinExistence type="predicted"/>